<dbReference type="EMBL" id="FWWV01000068">
    <property type="protein sequence ID" value="SMB90124.1"/>
    <property type="molecule type" value="Genomic_DNA"/>
</dbReference>
<proteinExistence type="predicted"/>
<dbReference type="InterPro" id="IPR011055">
    <property type="entry name" value="Dup_hybrid_motif"/>
</dbReference>
<dbReference type="AlphaFoldDB" id="A0A1W1VAX1"/>
<evidence type="ECO:0000256" key="7">
    <source>
        <dbReference type="ARBA" id="ARBA00023049"/>
    </source>
</evidence>
<dbReference type="CDD" id="cd12797">
    <property type="entry name" value="M23_peptidase"/>
    <property type="match status" value="1"/>
</dbReference>
<feature type="domain" description="M23ase beta-sheet core" evidence="10">
    <location>
        <begin position="414"/>
        <end position="509"/>
    </location>
</feature>
<evidence type="ECO:0000259" key="10">
    <source>
        <dbReference type="Pfam" id="PF01551"/>
    </source>
</evidence>
<feature type="compositionally biased region" description="Low complexity" evidence="8">
    <location>
        <begin position="99"/>
        <end position="115"/>
    </location>
</feature>
<dbReference type="Pfam" id="PF19425">
    <property type="entry name" value="Csd3_N2"/>
    <property type="match status" value="1"/>
</dbReference>
<evidence type="ECO:0000256" key="1">
    <source>
        <dbReference type="ARBA" id="ARBA00001947"/>
    </source>
</evidence>
<evidence type="ECO:0000256" key="4">
    <source>
        <dbReference type="ARBA" id="ARBA00022723"/>
    </source>
</evidence>
<evidence type="ECO:0000313" key="12">
    <source>
        <dbReference type="EMBL" id="SMB90124.1"/>
    </source>
</evidence>
<keyword evidence="3" id="KW-0645">Protease</keyword>
<feature type="domain" description="Csd3-like second N-terminal" evidence="11">
    <location>
        <begin position="281"/>
        <end position="402"/>
    </location>
</feature>
<keyword evidence="9" id="KW-0812">Transmembrane</keyword>
<dbReference type="InterPro" id="IPR050570">
    <property type="entry name" value="Cell_wall_metabolism_enzyme"/>
</dbReference>
<dbReference type="GO" id="GO:0004222">
    <property type="term" value="F:metalloendopeptidase activity"/>
    <property type="evidence" value="ECO:0007669"/>
    <property type="project" value="TreeGrafter"/>
</dbReference>
<organism evidence="12 13">
    <name type="scientific">Pasteurella testudinis DSM 23072</name>
    <dbReference type="NCBI Taxonomy" id="1122938"/>
    <lineage>
        <taxon>Bacteria</taxon>
        <taxon>Pseudomonadati</taxon>
        <taxon>Pseudomonadota</taxon>
        <taxon>Gammaproteobacteria</taxon>
        <taxon>Pasteurellales</taxon>
        <taxon>Pasteurellaceae</taxon>
        <taxon>Pasteurella</taxon>
    </lineage>
</organism>
<comment type="cofactor">
    <cofactor evidence="1">
        <name>Zn(2+)</name>
        <dbReference type="ChEBI" id="CHEBI:29105"/>
    </cofactor>
</comment>
<evidence type="ECO:0000256" key="5">
    <source>
        <dbReference type="ARBA" id="ARBA00022801"/>
    </source>
</evidence>
<dbReference type="STRING" id="1122938.SAMN05660772_01465"/>
<keyword evidence="4" id="KW-0479">Metal-binding</keyword>
<evidence type="ECO:0000256" key="6">
    <source>
        <dbReference type="ARBA" id="ARBA00022833"/>
    </source>
</evidence>
<feature type="compositionally biased region" description="Acidic residues" evidence="8">
    <location>
        <begin position="161"/>
        <end position="170"/>
    </location>
</feature>
<evidence type="ECO:0000313" key="13">
    <source>
        <dbReference type="Proteomes" id="UP000192408"/>
    </source>
</evidence>
<dbReference type="GO" id="GO:0046872">
    <property type="term" value="F:metal ion binding"/>
    <property type="evidence" value="ECO:0007669"/>
    <property type="project" value="UniProtKB-KW"/>
</dbReference>
<gene>
    <name evidence="12" type="ORF">SAMN05660772_01465</name>
</gene>
<reference evidence="13" key="1">
    <citation type="submission" date="2017-04" db="EMBL/GenBank/DDBJ databases">
        <authorList>
            <person name="Varghese N."/>
            <person name="Submissions S."/>
        </authorList>
    </citation>
    <scope>NUCLEOTIDE SEQUENCE [LARGE SCALE GENOMIC DNA]</scope>
    <source>
        <strain evidence="13">DSM 23072</strain>
    </source>
</reference>
<feature type="transmembrane region" description="Helical" evidence="9">
    <location>
        <begin position="45"/>
        <end position="63"/>
    </location>
</feature>
<dbReference type="Proteomes" id="UP000192408">
    <property type="component" value="Unassembled WGS sequence"/>
</dbReference>
<dbReference type="PANTHER" id="PTHR21666:SF292">
    <property type="entry name" value="MUREIN DD-ENDOPEPTIDASE MEPM"/>
    <property type="match status" value="1"/>
</dbReference>
<protein>
    <submittedName>
        <fullName evidence="12">Murein DD-endopeptidase MepM and murein hydrolase activator NlpD, contain LysM domain</fullName>
    </submittedName>
</protein>
<evidence type="ECO:0000256" key="2">
    <source>
        <dbReference type="ARBA" id="ARBA00004196"/>
    </source>
</evidence>
<dbReference type="PANTHER" id="PTHR21666">
    <property type="entry name" value="PEPTIDASE-RELATED"/>
    <property type="match status" value="1"/>
</dbReference>
<dbReference type="NCBIfam" id="NF008652">
    <property type="entry name" value="PRK11649.1"/>
    <property type="match status" value="1"/>
</dbReference>
<dbReference type="SUPFAM" id="SSF51261">
    <property type="entry name" value="Duplicated hybrid motif"/>
    <property type="match status" value="1"/>
</dbReference>
<evidence type="ECO:0000256" key="8">
    <source>
        <dbReference type="SAM" id="MobiDB-lite"/>
    </source>
</evidence>
<keyword evidence="13" id="KW-1185">Reference proteome</keyword>
<dbReference type="InterPro" id="IPR016047">
    <property type="entry name" value="M23ase_b-sheet_dom"/>
</dbReference>
<name>A0A1W1VAX1_9PAST</name>
<dbReference type="GO" id="GO:0006508">
    <property type="term" value="P:proteolysis"/>
    <property type="evidence" value="ECO:0007669"/>
    <property type="project" value="UniProtKB-KW"/>
</dbReference>
<keyword evidence="6" id="KW-0862">Zinc</keyword>
<keyword evidence="9" id="KW-1133">Transmembrane helix</keyword>
<evidence type="ECO:0000259" key="11">
    <source>
        <dbReference type="Pfam" id="PF19425"/>
    </source>
</evidence>
<dbReference type="FunFam" id="2.70.70.10:FF:000002">
    <property type="entry name" value="Murein DD-endopeptidase MepM"/>
    <property type="match status" value="1"/>
</dbReference>
<evidence type="ECO:0000256" key="9">
    <source>
        <dbReference type="SAM" id="Phobius"/>
    </source>
</evidence>
<dbReference type="Pfam" id="PF01551">
    <property type="entry name" value="Peptidase_M23"/>
    <property type="match status" value="1"/>
</dbReference>
<sequence>MGVGRLLYDKGLSRNLKLDVDKEFVRVKSVILARERKRRARNRKLLFLTIFALLWGVAMYFIFPSHDHEQQQQVAEYLQPALSDDSAYQTIDQTIAPHETPQTEQPQPSAEQAATDSAQAPAITEGDSAKSVVEEDPNATSYHDDLSAQDDEVEPGSVSDDATDGEDSEYLPEEAQSALDILLDVADQAWRINNQFSETVVGGQQLKDILDQSGLEPSVSTALIKSFPELKNLKAGQQFYWILNKDDQLQYMNWLVSDKEERIYERQADGSYKQQVLKKKSVWKTEVIKGQIQGSFSNSLSRHGVSARQINQLATALQWQVSMKSLRKGDKFAILMDREYLGDKLTGQARVDAIHIIRGGKSYYAIQAANGAYFNVNGETLGRGFARYPLTRQPKISSHFNPARRHPVTGRVTPHRGVDFSIPVGTPIIAPSDGEVIKVAYQANGAGRYIVLQHGRNYKTVYMHLSRALVKPGQKVKRGERIALSGNTGRSTGPHLHYEFHINDRPVNPMTVKLPGNNTGLPAKERKAFLAKSKEVVRKLKL</sequence>
<dbReference type="GO" id="GO:0030313">
    <property type="term" value="C:cell envelope"/>
    <property type="evidence" value="ECO:0007669"/>
    <property type="project" value="UniProtKB-SubCell"/>
</dbReference>
<dbReference type="Gene3D" id="2.70.70.10">
    <property type="entry name" value="Glucose Permease (Domain IIA)"/>
    <property type="match status" value="1"/>
</dbReference>
<comment type="subcellular location">
    <subcellularLocation>
        <location evidence="2">Cell envelope</location>
    </subcellularLocation>
</comment>
<keyword evidence="9" id="KW-0472">Membrane</keyword>
<feature type="region of interest" description="Disordered" evidence="8">
    <location>
        <begin position="99"/>
        <end position="170"/>
    </location>
</feature>
<dbReference type="InterPro" id="IPR045834">
    <property type="entry name" value="Csd3_N2"/>
</dbReference>
<accession>A0A1W1VAX1</accession>
<keyword evidence="7" id="KW-0482">Metalloprotease</keyword>
<keyword evidence="5 12" id="KW-0378">Hydrolase</keyword>
<evidence type="ECO:0000256" key="3">
    <source>
        <dbReference type="ARBA" id="ARBA00022670"/>
    </source>
</evidence>
<dbReference type="Gene3D" id="3.10.450.350">
    <property type="match status" value="1"/>
</dbReference>